<dbReference type="Proteomes" id="UP001152321">
    <property type="component" value="Unassembled WGS sequence"/>
</dbReference>
<evidence type="ECO:0000313" key="3">
    <source>
        <dbReference type="Proteomes" id="UP001152321"/>
    </source>
</evidence>
<protein>
    <submittedName>
        <fullName evidence="2">Uncharacterized protein</fullName>
    </submittedName>
</protein>
<evidence type="ECO:0000313" key="2">
    <source>
        <dbReference type="EMBL" id="MDG0815646.1"/>
    </source>
</evidence>
<proteinExistence type="predicted"/>
<name>A0ABT6DFN9_9BACT</name>
<sequence length="278" mass="28734">MKIRVLQVVTIAAIPVLLLGFQNCAKLGTNGIAVGDKVLTAESVETISPMEPVGGLPNTPSTPEAGSEVSGGTVPSNPEVVSEEPVKEEPVKVVETPAPPKNNGGGSGHDEVKNPPANNGGEVADNSDDEEDEVSTPVVDVKPPVEIEDAEVADAIKYCEQRAAQANPSANLDLKFNHESFEIDAAKVTAIKGNYGGQSAVRATGEGALAGDIQVNHTSLVICGFAKIESIKGAQDNIIVVGGDIQSLQLNNSTIALVNASANQVKGANLIIKKYSLK</sequence>
<organism evidence="2 3">
    <name type="scientific">Bdellovibrio svalbardensis</name>
    <dbReference type="NCBI Taxonomy" id="2972972"/>
    <lineage>
        <taxon>Bacteria</taxon>
        <taxon>Pseudomonadati</taxon>
        <taxon>Bdellovibrionota</taxon>
        <taxon>Bdellovibrionia</taxon>
        <taxon>Bdellovibrionales</taxon>
        <taxon>Pseudobdellovibrionaceae</taxon>
        <taxon>Bdellovibrio</taxon>
    </lineage>
</organism>
<accession>A0ABT6DFN9</accession>
<comment type="caution">
    <text evidence="2">The sequence shown here is derived from an EMBL/GenBank/DDBJ whole genome shotgun (WGS) entry which is preliminary data.</text>
</comment>
<dbReference type="EMBL" id="JANRMI010000001">
    <property type="protein sequence ID" value="MDG0815646.1"/>
    <property type="molecule type" value="Genomic_DNA"/>
</dbReference>
<dbReference type="RefSeq" id="WP_277577120.1">
    <property type="nucleotide sequence ID" value="NZ_JANRMI010000001.1"/>
</dbReference>
<evidence type="ECO:0000256" key="1">
    <source>
        <dbReference type="SAM" id="MobiDB-lite"/>
    </source>
</evidence>
<keyword evidence="3" id="KW-1185">Reference proteome</keyword>
<feature type="compositionally biased region" description="Acidic residues" evidence="1">
    <location>
        <begin position="125"/>
        <end position="134"/>
    </location>
</feature>
<feature type="region of interest" description="Disordered" evidence="1">
    <location>
        <begin position="49"/>
        <end position="138"/>
    </location>
</feature>
<reference evidence="2" key="1">
    <citation type="submission" date="2022-08" db="EMBL/GenBank/DDBJ databases">
        <title>Novel Bdellovibrio Species Isolated from Svalbard: Designation Bdellovibrio svalbardensis.</title>
        <authorList>
            <person name="Mitchell R.J."/>
            <person name="Choi S.Y."/>
        </authorList>
    </citation>
    <scope>NUCLEOTIDE SEQUENCE</scope>
    <source>
        <strain evidence="2">PAP01</strain>
    </source>
</reference>
<gene>
    <name evidence="2" type="ORF">NWE73_04665</name>
</gene>